<dbReference type="SUPFAM" id="SSF82171">
    <property type="entry name" value="DPP6 N-terminal domain-like"/>
    <property type="match status" value="1"/>
</dbReference>
<protein>
    <submittedName>
        <fullName evidence="1">Uncharacterized protein</fullName>
    </submittedName>
</protein>
<accession>A0A0C1JYV9</accession>
<comment type="caution">
    <text evidence="1">The sequence shown here is derived from an EMBL/GenBank/DDBJ whole genome shotgun (WGS) entry which is preliminary data.</text>
</comment>
<reference evidence="1 2" key="1">
    <citation type="journal article" date="2014" name="Mol. Biol. Evol.">
        <title>Massive expansion of Ubiquitination-related gene families within the Chlamydiae.</title>
        <authorList>
            <person name="Domman D."/>
            <person name="Collingro A."/>
            <person name="Lagkouvardos I."/>
            <person name="Gehre L."/>
            <person name="Weinmaier T."/>
            <person name="Rattei T."/>
            <person name="Subtil A."/>
            <person name="Horn M."/>
        </authorList>
    </citation>
    <scope>NUCLEOTIDE SEQUENCE [LARGE SCALE GENOMIC DNA]</scope>
    <source>
        <strain evidence="1 2">EI2</strain>
    </source>
</reference>
<organism evidence="1 2">
    <name type="scientific">Candidatus Protochlamydia amoebophila</name>
    <dbReference type="NCBI Taxonomy" id="362787"/>
    <lineage>
        <taxon>Bacteria</taxon>
        <taxon>Pseudomonadati</taxon>
        <taxon>Chlamydiota</taxon>
        <taxon>Chlamydiia</taxon>
        <taxon>Parachlamydiales</taxon>
        <taxon>Parachlamydiaceae</taxon>
        <taxon>Candidatus Protochlamydia</taxon>
    </lineage>
</organism>
<name>A0A0C1JYV9_9BACT</name>
<dbReference type="PATRIC" id="fig|362787.3.peg.824"/>
<gene>
    <name evidence="1" type="ORF">DB44_CJ00010</name>
</gene>
<dbReference type="EMBL" id="JSAN01000056">
    <property type="protein sequence ID" value="KIC72387.1"/>
    <property type="molecule type" value="Genomic_DNA"/>
</dbReference>
<sequence>MQFLPDNLRIAYFTNDINCDFSFRIRDKDCKLKFCEWLSGPTFQRFISNNQFLFRLHANQISIIPLKAFVGKKEFPLSIRNMYFSQDEQTIKLWSFEDKLFYFADGQAGYLDIENKLYTYQTSNGKNLGHKNLCKPFFETTTYSTLSPDAQYRIRARLHKNSSKNKIIVSQLENGRVLGSYVGSFLSWSLLGDNRYLLFIYQRQFKLIEIDFKQQNQLVNMDAINLKAAVACPHSIDIEKNKYIFSDHIFPITTFALINGETGQIRIRKINWKTQRIKKIAKFSTKLSSDNFRFLQPNYYFQQSKFYFQKDENTLIIWDIERRKERRNKENIKFENRLEKFVLSKDGSCMVTIENIVNSSQIGGIQTNFCLWNLGQKKKIDQFIAPFHNSVIQLSPRGKFLIVQDIYSFVKLRVWKIKKGKFHFLWKFPIYLNVTGLSLKNTQNLDAKNTLMLTQLQNEKRFQ</sequence>
<dbReference type="AlphaFoldDB" id="A0A0C1JYV9"/>
<evidence type="ECO:0000313" key="1">
    <source>
        <dbReference type="EMBL" id="KIC72387.1"/>
    </source>
</evidence>
<evidence type="ECO:0000313" key="2">
    <source>
        <dbReference type="Proteomes" id="UP000031465"/>
    </source>
</evidence>
<dbReference type="RefSeq" id="WP_039357644.1">
    <property type="nucleotide sequence ID" value="NZ_JSAN01000056.1"/>
</dbReference>
<dbReference type="Proteomes" id="UP000031465">
    <property type="component" value="Unassembled WGS sequence"/>
</dbReference>
<proteinExistence type="predicted"/>